<proteinExistence type="predicted"/>
<dbReference type="PANTHER" id="PTHR43798">
    <property type="entry name" value="MONOACYLGLYCEROL LIPASE"/>
    <property type="match status" value="1"/>
</dbReference>
<dbReference type="InterPro" id="IPR050266">
    <property type="entry name" value="AB_hydrolase_sf"/>
</dbReference>
<dbReference type="GO" id="GO:0016787">
    <property type="term" value="F:hydrolase activity"/>
    <property type="evidence" value="ECO:0007669"/>
    <property type="project" value="UniProtKB-KW"/>
</dbReference>
<dbReference type="Proteomes" id="UP000035929">
    <property type="component" value="Unassembled WGS sequence"/>
</dbReference>
<name>A0A0J6S768_9HYPH</name>
<gene>
    <name evidence="2" type="ORF">VP06_24455</name>
</gene>
<dbReference type="PRINTS" id="PR00111">
    <property type="entry name" value="ABHYDROLASE"/>
</dbReference>
<evidence type="ECO:0000259" key="1">
    <source>
        <dbReference type="Pfam" id="PF12697"/>
    </source>
</evidence>
<dbReference type="SUPFAM" id="SSF53474">
    <property type="entry name" value="alpha/beta-Hydrolases"/>
    <property type="match status" value="1"/>
</dbReference>
<dbReference type="PATRIC" id="fig|270351.6.peg.2902"/>
<comment type="caution">
    <text evidence="2">The sequence shown here is derived from an EMBL/GenBank/DDBJ whole genome shotgun (WGS) entry which is preliminary data.</text>
</comment>
<dbReference type="RefSeq" id="WP_048466397.1">
    <property type="nucleotide sequence ID" value="NZ_LABX01000202.1"/>
</dbReference>
<organism evidence="2 3">
    <name type="scientific">Methylobacterium aquaticum</name>
    <dbReference type="NCBI Taxonomy" id="270351"/>
    <lineage>
        <taxon>Bacteria</taxon>
        <taxon>Pseudomonadati</taxon>
        <taxon>Pseudomonadota</taxon>
        <taxon>Alphaproteobacteria</taxon>
        <taxon>Hyphomicrobiales</taxon>
        <taxon>Methylobacteriaceae</taxon>
        <taxon>Methylobacterium</taxon>
    </lineage>
</organism>
<evidence type="ECO:0000313" key="3">
    <source>
        <dbReference type="Proteomes" id="UP000035929"/>
    </source>
</evidence>
<dbReference type="OrthoDB" id="9799612at2"/>
<dbReference type="EMBL" id="LABX01000202">
    <property type="protein sequence ID" value="KMO29544.1"/>
    <property type="molecule type" value="Genomic_DNA"/>
</dbReference>
<sequence>MSHLVPERRFVPTRAGLLHVATCGSGLPVLLLHQTPRSWDEYRDVLPLLGAHVRTIAMDTPGFGDSPALAGEAPSIEAWAEAVIALMDALDLPGCCLAGHHTGAVVALEAAVRAPDRVTALVLSSCPMVDAPRRAHHAAKVPIDTVTPDAEGGHLIQLWRGRQPFYPREAPELLDRFIVDALRAGPMAAEGHRVVNRYRMEDRIGLVRAPTLVIGATEDPHAFPATPRIAAAIRGSTVTEIVGGTVPLPDAMPIEFSHAILRFLRMQDLLPNPR</sequence>
<dbReference type="Pfam" id="PF12697">
    <property type="entry name" value="Abhydrolase_6"/>
    <property type="match status" value="1"/>
</dbReference>
<feature type="domain" description="AB hydrolase-1" evidence="1">
    <location>
        <begin position="29"/>
        <end position="246"/>
    </location>
</feature>
<dbReference type="AlphaFoldDB" id="A0A0J6S768"/>
<evidence type="ECO:0000313" key="2">
    <source>
        <dbReference type="EMBL" id="KMO29544.1"/>
    </source>
</evidence>
<dbReference type="Gene3D" id="3.40.50.1820">
    <property type="entry name" value="alpha/beta hydrolase"/>
    <property type="match status" value="1"/>
</dbReference>
<reference evidence="2 3" key="1">
    <citation type="submission" date="2015-03" db="EMBL/GenBank/DDBJ databases">
        <title>Genome sequencing of Methylobacterium aquaticum DSM16371 type strain.</title>
        <authorList>
            <person name="Chaudhry V."/>
            <person name="Patil P.B."/>
        </authorList>
    </citation>
    <scope>NUCLEOTIDE SEQUENCE [LARGE SCALE GENOMIC DNA]</scope>
    <source>
        <strain evidence="2 3">DSM 16371</strain>
    </source>
</reference>
<accession>A0A0J6S768</accession>
<dbReference type="InterPro" id="IPR029058">
    <property type="entry name" value="AB_hydrolase_fold"/>
</dbReference>
<protein>
    <submittedName>
        <fullName evidence="2">Alpha/beta hydrolase</fullName>
    </submittedName>
</protein>
<keyword evidence="2" id="KW-0378">Hydrolase</keyword>
<dbReference type="InterPro" id="IPR000073">
    <property type="entry name" value="AB_hydrolase_1"/>
</dbReference>